<organism evidence="2 3">
    <name type="scientific">Pedobacter punctiformis</name>
    <dbReference type="NCBI Taxonomy" id="3004097"/>
    <lineage>
        <taxon>Bacteria</taxon>
        <taxon>Pseudomonadati</taxon>
        <taxon>Bacteroidota</taxon>
        <taxon>Sphingobacteriia</taxon>
        <taxon>Sphingobacteriales</taxon>
        <taxon>Sphingobacteriaceae</taxon>
        <taxon>Pedobacter</taxon>
    </lineage>
</organism>
<accession>A0ABT4L7S0</accession>
<dbReference type="EMBL" id="JAPWGM010000001">
    <property type="protein sequence ID" value="MCZ4242834.1"/>
    <property type="molecule type" value="Genomic_DNA"/>
</dbReference>
<sequence>MSKNKETVTRYMEGFNATDHSKILSCLTDDVVWELPGVYLKTGKEAFDQEIENDDFIGPPEITVSRLTEENDIVIAEGAVKTKRKDGEGLNLVFCDVFEMENGLIKKLTSYLMTIPA</sequence>
<comment type="caution">
    <text evidence="2">The sequence shown here is derived from an EMBL/GenBank/DDBJ whole genome shotgun (WGS) entry which is preliminary data.</text>
</comment>
<dbReference type="Pfam" id="PF12680">
    <property type="entry name" value="SnoaL_2"/>
    <property type="match status" value="1"/>
</dbReference>
<dbReference type="SUPFAM" id="SSF54427">
    <property type="entry name" value="NTF2-like"/>
    <property type="match status" value="1"/>
</dbReference>
<dbReference type="Proteomes" id="UP001144347">
    <property type="component" value="Unassembled WGS sequence"/>
</dbReference>
<dbReference type="Gene3D" id="3.10.450.50">
    <property type="match status" value="1"/>
</dbReference>
<dbReference type="CDD" id="cd00531">
    <property type="entry name" value="NTF2_like"/>
    <property type="match status" value="1"/>
</dbReference>
<feature type="domain" description="SnoaL-like" evidence="1">
    <location>
        <begin position="8"/>
        <end position="106"/>
    </location>
</feature>
<evidence type="ECO:0000313" key="3">
    <source>
        <dbReference type="Proteomes" id="UP001144347"/>
    </source>
</evidence>
<evidence type="ECO:0000313" key="2">
    <source>
        <dbReference type="EMBL" id="MCZ4242834.1"/>
    </source>
</evidence>
<reference evidence="2" key="1">
    <citation type="submission" date="2022-12" db="EMBL/GenBank/DDBJ databases">
        <title>Genome sequence of HCMS5-2.</title>
        <authorList>
            <person name="Woo H."/>
        </authorList>
    </citation>
    <scope>NUCLEOTIDE SEQUENCE</scope>
    <source>
        <strain evidence="2">HCMS5-2</strain>
    </source>
</reference>
<proteinExistence type="predicted"/>
<name>A0ABT4L7S0_9SPHI</name>
<keyword evidence="3" id="KW-1185">Reference proteome</keyword>
<protein>
    <submittedName>
        <fullName evidence="2">Nuclear transport factor 2 family protein</fullName>
    </submittedName>
</protein>
<evidence type="ECO:0000259" key="1">
    <source>
        <dbReference type="Pfam" id="PF12680"/>
    </source>
</evidence>
<dbReference type="InterPro" id="IPR032710">
    <property type="entry name" value="NTF2-like_dom_sf"/>
</dbReference>
<dbReference type="RefSeq" id="WP_269425920.1">
    <property type="nucleotide sequence ID" value="NZ_JAPWGM010000001.1"/>
</dbReference>
<gene>
    <name evidence="2" type="ORF">O0955_02360</name>
</gene>
<dbReference type="InterPro" id="IPR037401">
    <property type="entry name" value="SnoaL-like"/>
</dbReference>